<keyword evidence="2" id="KW-1185">Reference proteome</keyword>
<accession>A0A1Y1SJH7</accession>
<sequence length="175" mass="19739">MQRIDLSLTMSSLQPWRHSEARFSPCGAYRYRLWRIWGEGEPQRRLCMIMLNPSTADEFKNDPTVERCCRRARMWGYDRLDVVNIFALRSTDPQGLYLCDDPVGEDNDAAILEAAREADLAVAAWGNHGRLGGRGGHVLAMLKSAGVELHAFKLSQVGEPVHPLYQPYSALPQPL</sequence>
<evidence type="ECO:0000313" key="1">
    <source>
        <dbReference type="EMBL" id="ORE89530.1"/>
    </source>
</evidence>
<dbReference type="AlphaFoldDB" id="A0A1Y1SJH7"/>
<organism evidence="1 2">
    <name type="scientific">Oceanococcus atlanticus</name>
    <dbReference type="NCBI Taxonomy" id="1317117"/>
    <lineage>
        <taxon>Bacteria</taxon>
        <taxon>Pseudomonadati</taxon>
        <taxon>Pseudomonadota</taxon>
        <taxon>Gammaproteobacteria</taxon>
        <taxon>Chromatiales</taxon>
        <taxon>Oceanococcaceae</taxon>
        <taxon>Oceanococcus</taxon>
    </lineage>
</organism>
<evidence type="ECO:0000313" key="2">
    <source>
        <dbReference type="Proteomes" id="UP000192342"/>
    </source>
</evidence>
<dbReference type="EMBL" id="AQQV01000001">
    <property type="protein sequence ID" value="ORE89530.1"/>
    <property type="molecule type" value="Genomic_DNA"/>
</dbReference>
<evidence type="ECO:0008006" key="3">
    <source>
        <dbReference type="Google" id="ProtNLM"/>
    </source>
</evidence>
<gene>
    <name evidence="1" type="ORF">ATO7_06605</name>
</gene>
<comment type="caution">
    <text evidence="1">The sequence shown here is derived from an EMBL/GenBank/DDBJ whole genome shotgun (WGS) entry which is preliminary data.</text>
</comment>
<dbReference type="Pfam" id="PF07799">
    <property type="entry name" value="DUF1643"/>
    <property type="match status" value="1"/>
</dbReference>
<dbReference type="RefSeq" id="WP_206044808.1">
    <property type="nucleotide sequence ID" value="NZ_AQQV01000001.1"/>
</dbReference>
<dbReference type="Proteomes" id="UP000192342">
    <property type="component" value="Unassembled WGS sequence"/>
</dbReference>
<protein>
    <recommendedName>
        <fullName evidence="3">DUF1643 domain-containing protein</fullName>
    </recommendedName>
</protein>
<proteinExistence type="predicted"/>
<reference evidence="1 2" key="1">
    <citation type="submission" date="2013-04" db="EMBL/GenBank/DDBJ databases">
        <title>Oceanococcus atlanticus 22II-S10r2 Genome Sequencing.</title>
        <authorList>
            <person name="Lai Q."/>
            <person name="Li G."/>
            <person name="Shao Z."/>
        </authorList>
    </citation>
    <scope>NUCLEOTIDE SEQUENCE [LARGE SCALE GENOMIC DNA]</scope>
    <source>
        <strain evidence="1 2">22II-S10r2</strain>
    </source>
</reference>
<dbReference type="InterPro" id="IPR012441">
    <property type="entry name" value="DUF1643"/>
</dbReference>
<name>A0A1Y1SJH7_9GAMM</name>
<dbReference type="STRING" id="1317117.ATO7_06605"/>